<dbReference type="PANTHER" id="PTHR43027">
    <property type="entry name" value="DOXORUBICIN RESISTANCE ABC TRANSPORTER PERMEASE PROTEIN DRRC-RELATED"/>
    <property type="match status" value="1"/>
</dbReference>
<feature type="transmembrane region" description="Helical" evidence="5">
    <location>
        <begin position="21"/>
        <end position="43"/>
    </location>
</feature>
<proteinExistence type="predicted"/>
<dbReference type="Proteomes" id="UP000596739">
    <property type="component" value="Unassembled WGS sequence"/>
</dbReference>
<accession>A0ABS1ENM4</accession>
<evidence type="ECO:0000256" key="4">
    <source>
        <dbReference type="ARBA" id="ARBA00023136"/>
    </source>
</evidence>
<feature type="transmembrane region" description="Helical" evidence="5">
    <location>
        <begin position="253"/>
        <end position="274"/>
    </location>
</feature>
<evidence type="ECO:0000256" key="2">
    <source>
        <dbReference type="ARBA" id="ARBA00022692"/>
    </source>
</evidence>
<keyword evidence="3 5" id="KW-1133">Transmembrane helix</keyword>
<dbReference type="InterPro" id="IPR013525">
    <property type="entry name" value="ABC2_TM"/>
</dbReference>
<dbReference type="Pfam" id="PF12698">
    <property type="entry name" value="ABC2_membrane_3"/>
    <property type="match status" value="1"/>
</dbReference>
<feature type="transmembrane region" description="Helical" evidence="5">
    <location>
        <begin position="286"/>
        <end position="305"/>
    </location>
</feature>
<evidence type="ECO:0000313" key="8">
    <source>
        <dbReference type="Proteomes" id="UP000596739"/>
    </source>
</evidence>
<keyword evidence="4 5" id="KW-0472">Membrane</keyword>
<evidence type="ECO:0000256" key="5">
    <source>
        <dbReference type="SAM" id="Phobius"/>
    </source>
</evidence>
<name>A0ABS1ENM4_9CLOT</name>
<dbReference type="RefSeq" id="WP_200268637.1">
    <property type="nucleotide sequence ID" value="NZ_JAENHN010000028.1"/>
</dbReference>
<feature type="transmembrane region" description="Helical" evidence="5">
    <location>
        <begin position="217"/>
        <end position="241"/>
    </location>
</feature>
<evidence type="ECO:0000313" key="7">
    <source>
        <dbReference type="EMBL" id="MBK1810929.1"/>
    </source>
</evidence>
<evidence type="ECO:0000259" key="6">
    <source>
        <dbReference type="Pfam" id="PF12698"/>
    </source>
</evidence>
<keyword evidence="8" id="KW-1185">Reference proteome</keyword>
<dbReference type="PANTHER" id="PTHR43027:SF1">
    <property type="entry name" value="DOXORUBICIN RESISTANCE ABC TRANSPORTER PERMEASE PROTEIN DRRC-RELATED"/>
    <property type="match status" value="1"/>
</dbReference>
<dbReference type="InterPro" id="IPR052902">
    <property type="entry name" value="ABC-2_transporter"/>
</dbReference>
<feature type="transmembrane region" description="Helical" evidence="5">
    <location>
        <begin position="335"/>
        <end position="354"/>
    </location>
</feature>
<evidence type="ECO:0000256" key="3">
    <source>
        <dbReference type="ARBA" id="ARBA00022989"/>
    </source>
</evidence>
<comment type="caution">
    <text evidence="7">The sequence shown here is derived from an EMBL/GenBank/DDBJ whole genome shotgun (WGS) entry which is preliminary data.</text>
</comment>
<dbReference type="EMBL" id="JAENHN010000028">
    <property type="protein sequence ID" value="MBK1810929.1"/>
    <property type="molecule type" value="Genomic_DNA"/>
</dbReference>
<feature type="transmembrane region" description="Helical" evidence="5">
    <location>
        <begin position="176"/>
        <end position="197"/>
    </location>
</feature>
<protein>
    <submittedName>
        <fullName evidence="7">ABC transporter permease</fullName>
    </submittedName>
</protein>
<organism evidence="7 8">
    <name type="scientific">Clostridium yunnanense</name>
    <dbReference type="NCBI Taxonomy" id="2800325"/>
    <lineage>
        <taxon>Bacteria</taxon>
        <taxon>Bacillati</taxon>
        <taxon>Bacillota</taxon>
        <taxon>Clostridia</taxon>
        <taxon>Eubacteriales</taxon>
        <taxon>Clostridiaceae</taxon>
        <taxon>Clostridium</taxon>
    </lineage>
</organism>
<feature type="domain" description="ABC-2 type transporter transmembrane" evidence="6">
    <location>
        <begin position="18"/>
        <end position="330"/>
    </location>
</feature>
<reference evidence="8" key="1">
    <citation type="submission" date="2021-01" db="EMBL/GenBank/DDBJ databases">
        <title>Genome public.</title>
        <authorList>
            <person name="Liu C."/>
            <person name="Sun Q."/>
        </authorList>
    </citation>
    <scope>NUCLEOTIDE SEQUENCE [LARGE SCALE GENOMIC DNA]</scope>
    <source>
        <strain evidence="8">YIM B02505</strain>
    </source>
</reference>
<sequence length="358" mass="39634">MRFLILLKSNLKRLIKNKTTMIATVAIPFSIILALGFLFNNIIGSDSKSVVVNMDKGSYGSEFVKEIQSNTKIEVCDKNEATKKLKNKNISVFYEIPEDFSAKLEKGEKPQIFSYKSENNSEFGNFQLNADSLINHMLLRNEFKNNNKDVSLKALSYEDSNITIKGNDKNSLGDTMVLNLIISFALFSSIGISMELFHLSEQNILVRSFTTANKPGVIIGAVLAAMFIISAVSYSSIYMLSALFNSHNMIAKAPIAILNITCLALVSLSLGILVTRMVKGESYINVALQIIVGVTCFVGGSFMPYELLPKSITAFSKFTPQYWAIQSINTQKPEYALIVLLFSVALFTAGTFKVRKIA</sequence>
<evidence type="ECO:0000256" key="1">
    <source>
        <dbReference type="ARBA" id="ARBA00004141"/>
    </source>
</evidence>
<dbReference type="Gene3D" id="3.40.1710.10">
    <property type="entry name" value="abc type-2 transporter like domain"/>
    <property type="match status" value="1"/>
</dbReference>
<keyword evidence="2 5" id="KW-0812">Transmembrane</keyword>
<gene>
    <name evidence="7" type="ORF">JHL18_09855</name>
</gene>
<comment type="subcellular location">
    <subcellularLocation>
        <location evidence="1">Membrane</location>
        <topology evidence="1">Multi-pass membrane protein</topology>
    </subcellularLocation>
</comment>